<sequence>MKNYENISFIYYTPHRYFTHIKTWQHANDVCETWLSTKNLGRYLQRLMQNKRDPNSRKKMPRVEKHTIKPGKVTRIVQNRGWIGIMMSCRIIINNVFLFAVLETIIKSGL</sequence>
<name>A0A4D9E4B2_9SAUR</name>
<reference evidence="2 3" key="1">
    <citation type="submission" date="2019-04" db="EMBL/GenBank/DDBJ databases">
        <title>Draft genome of the big-headed turtle Platysternon megacephalum.</title>
        <authorList>
            <person name="Gong S."/>
        </authorList>
    </citation>
    <scope>NUCLEOTIDE SEQUENCE [LARGE SCALE GENOMIC DNA]</scope>
    <source>
        <strain evidence="2">DO16091913</strain>
        <tissue evidence="2">Muscle</tissue>
    </source>
</reference>
<evidence type="ECO:0000256" key="1">
    <source>
        <dbReference type="SAM" id="Phobius"/>
    </source>
</evidence>
<organism evidence="2 3">
    <name type="scientific">Platysternon megacephalum</name>
    <name type="common">big-headed turtle</name>
    <dbReference type="NCBI Taxonomy" id="55544"/>
    <lineage>
        <taxon>Eukaryota</taxon>
        <taxon>Metazoa</taxon>
        <taxon>Chordata</taxon>
        <taxon>Craniata</taxon>
        <taxon>Vertebrata</taxon>
        <taxon>Euteleostomi</taxon>
        <taxon>Archelosauria</taxon>
        <taxon>Testudinata</taxon>
        <taxon>Testudines</taxon>
        <taxon>Cryptodira</taxon>
        <taxon>Durocryptodira</taxon>
        <taxon>Testudinoidea</taxon>
        <taxon>Platysternidae</taxon>
        <taxon>Platysternon</taxon>
    </lineage>
</organism>
<protein>
    <submittedName>
        <fullName evidence="2">Renin</fullName>
    </submittedName>
</protein>
<proteinExistence type="predicted"/>
<keyword evidence="1" id="KW-0812">Transmembrane</keyword>
<evidence type="ECO:0000313" key="3">
    <source>
        <dbReference type="Proteomes" id="UP000297703"/>
    </source>
</evidence>
<gene>
    <name evidence="2" type="ORF">DR999_PMT15966</name>
</gene>
<dbReference type="AlphaFoldDB" id="A0A4D9E4B2"/>
<keyword evidence="1" id="KW-1133">Transmembrane helix</keyword>
<keyword evidence="3" id="KW-1185">Reference proteome</keyword>
<reference evidence="2 3" key="2">
    <citation type="submission" date="2019-04" db="EMBL/GenBank/DDBJ databases">
        <title>The genome sequence of big-headed turtle.</title>
        <authorList>
            <person name="Gong S."/>
        </authorList>
    </citation>
    <scope>NUCLEOTIDE SEQUENCE [LARGE SCALE GENOMIC DNA]</scope>
    <source>
        <strain evidence="2">DO16091913</strain>
        <tissue evidence="2">Muscle</tissue>
    </source>
</reference>
<accession>A0A4D9E4B2</accession>
<feature type="transmembrane region" description="Helical" evidence="1">
    <location>
        <begin position="82"/>
        <end position="102"/>
    </location>
</feature>
<keyword evidence="1" id="KW-0472">Membrane</keyword>
<dbReference type="EMBL" id="QXTE01000210">
    <property type="protein sequence ID" value="TFK01810.1"/>
    <property type="molecule type" value="Genomic_DNA"/>
</dbReference>
<dbReference type="Proteomes" id="UP000297703">
    <property type="component" value="Unassembled WGS sequence"/>
</dbReference>
<comment type="caution">
    <text evidence="2">The sequence shown here is derived from an EMBL/GenBank/DDBJ whole genome shotgun (WGS) entry which is preliminary data.</text>
</comment>
<evidence type="ECO:0000313" key="2">
    <source>
        <dbReference type="EMBL" id="TFK01810.1"/>
    </source>
</evidence>